<reference evidence="1 2" key="1">
    <citation type="submission" date="2021-06" db="EMBL/GenBank/DDBJ databases">
        <authorList>
            <person name="Sun Q."/>
            <person name="Li D."/>
        </authorList>
    </citation>
    <scope>NUCLEOTIDE SEQUENCE [LARGE SCALE GENOMIC DNA]</scope>
    <source>
        <strain evidence="1 2">MSJ-5</strain>
    </source>
</reference>
<comment type="caution">
    <text evidence="1">The sequence shown here is derived from an EMBL/GenBank/DDBJ whole genome shotgun (WGS) entry which is preliminary data.</text>
</comment>
<sequence>MGREELIEYLLKLSEGKLFLINQLLTLTQQQSEGLESEESDILNEIIEQKQNIMDRIDVLDKEFVSKYDLLKGEFLIDNVETMQTDDKNSMRLLQDKIREIQVLTGKIQQIDNSNIERLKKNMELVKNELKKVKFGRKIAQGYGNNKVTDGISIFVDKKQ</sequence>
<keyword evidence="1" id="KW-0969">Cilium</keyword>
<gene>
    <name evidence="1" type="ORF">KQI88_09715</name>
</gene>
<proteinExistence type="predicted"/>
<dbReference type="Pfam" id="PF05130">
    <property type="entry name" value="FlgN"/>
    <property type="match status" value="1"/>
</dbReference>
<evidence type="ECO:0000313" key="1">
    <source>
        <dbReference type="EMBL" id="MBU5676696.1"/>
    </source>
</evidence>
<name>A0ABS6G5P7_9FIRM</name>
<dbReference type="InterPro" id="IPR007809">
    <property type="entry name" value="FlgN-like"/>
</dbReference>
<evidence type="ECO:0000313" key="2">
    <source>
        <dbReference type="Proteomes" id="UP000779508"/>
    </source>
</evidence>
<keyword evidence="2" id="KW-1185">Reference proteome</keyword>
<keyword evidence="1" id="KW-0282">Flagellum</keyword>
<organism evidence="1 2">
    <name type="scientific">Alkaliphilus flagellatus</name>
    <dbReference type="NCBI Taxonomy" id="2841507"/>
    <lineage>
        <taxon>Bacteria</taxon>
        <taxon>Bacillati</taxon>
        <taxon>Bacillota</taxon>
        <taxon>Clostridia</taxon>
        <taxon>Peptostreptococcales</taxon>
        <taxon>Natronincolaceae</taxon>
        <taxon>Alkaliphilus</taxon>
    </lineage>
</organism>
<protein>
    <submittedName>
        <fullName evidence="1">Flagellar protein FlgN</fullName>
    </submittedName>
</protein>
<dbReference type="Proteomes" id="UP000779508">
    <property type="component" value="Unassembled WGS sequence"/>
</dbReference>
<dbReference type="EMBL" id="JAHLQK010000003">
    <property type="protein sequence ID" value="MBU5676696.1"/>
    <property type="molecule type" value="Genomic_DNA"/>
</dbReference>
<dbReference type="RefSeq" id="WP_216416782.1">
    <property type="nucleotide sequence ID" value="NZ_JAHLQK010000003.1"/>
</dbReference>
<accession>A0ABS6G5P7</accession>
<keyword evidence="1" id="KW-0966">Cell projection</keyword>